<dbReference type="Proteomes" id="UP000001072">
    <property type="component" value="Unassembled WGS sequence"/>
</dbReference>
<feature type="chain" id="PRO_5003314792" evidence="1">
    <location>
        <begin position="24"/>
        <end position="161"/>
    </location>
</feature>
<sequence>MKISTLFFVTLVVLVGLLSNTLAVTWSKNFAKADINTLNPLLNTMQSDFSSKNYAGIWDLLGDNGTKKLVNNVFGGTTQVRSKQEFINAFGQYEQYGELTFTIKSAQLKSSSSASHYRMVLNGSIKLNFPIAIVFSADVTFAGKKPQVGKVSAVTFTISTA</sequence>
<name>F4R4L8_MELLP</name>
<dbReference type="VEuPathDB" id="FungiDB:MELLADRAFT_70527"/>
<keyword evidence="3" id="KW-1185">Reference proteome</keyword>
<accession>F4R4L8</accession>
<protein>
    <submittedName>
        <fullName evidence="2">Secreted protein</fullName>
    </submittedName>
</protein>
<organism evidence="3">
    <name type="scientific">Melampsora larici-populina (strain 98AG31 / pathotype 3-4-7)</name>
    <name type="common">Poplar leaf rust fungus</name>
    <dbReference type="NCBI Taxonomy" id="747676"/>
    <lineage>
        <taxon>Eukaryota</taxon>
        <taxon>Fungi</taxon>
        <taxon>Dikarya</taxon>
        <taxon>Basidiomycota</taxon>
        <taxon>Pucciniomycotina</taxon>
        <taxon>Pucciniomycetes</taxon>
        <taxon>Pucciniales</taxon>
        <taxon>Melampsoraceae</taxon>
        <taxon>Melampsora</taxon>
    </lineage>
</organism>
<keyword evidence="1" id="KW-0732">Signal</keyword>
<feature type="signal peptide" evidence="1">
    <location>
        <begin position="1"/>
        <end position="23"/>
    </location>
</feature>
<evidence type="ECO:0000313" key="3">
    <source>
        <dbReference type="Proteomes" id="UP000001072"/>
    </source>
</evidence>
<proteinExistence type="predicted"/>
<dbReference type="EMBL" id="GL883090">
    <property type="protein sequence ID" value="EGG12831.1"/>
    <property type="molecule type" value="Genomic_DNA"/>
</dbReference>
<dbReference type="KEGG" id="mlr:MELLADRAFT_70527"/>
<reference evidence="3" key="1">
    <citation type="journal article" date="2011" name="Proc. Natl. Acad. Sci. U.S.A.">
        <title>Obligate biotrophy features unraveled by the genomic analysis of rust fungi.</title>
        <authorList>
            <person name="Duplessis S."/>
            <person name="Cuomo C.A."/>
            <person name="Lin Y.-C."/>
            <person name="Aerts A."/>
            <person name="Tisserant E."/>
            <person name="Veneault-Fourrey C."/>
            <person name="Joly D.L."/>
            <person name="Hacquard S."/>
            <person name="Amselem J."/>
            <person name="Cantarel B.L."/>
            <person name="Chiu R."/>
            <person name="Coutinho P.M."/>
            <person name="Feau N."/>
            <person name="Field M."/>
            <person name="Frey P."/>
            <person name="Gelhaye E."/>
            <person name="Goldberg J."/>
            <person name="Grabherr M.G."/>
            <person name="Kodira C.D."/>
            <person name="Kohler A."/>
            <person name="Kuees U."/>
            <person name="Lindquist E.A."/>
            <person name="Lucas S.M."/>
            <person name="Mago R."/>
            <person name="Mauceli E."/>
            <person name="Morin E."/>
            <person name="Murat C."/>
            <person name="Pangilinan J.L."/>
            <person name="Park R."/>
            <person name="Pearson M."/>
            <person name="Quesneville H."/>
            <person name="Rouhier N."/>
            <person name="Sakthikumar S."/>
            <person name="Salamov A.A."/>
            <person name="Schmutz J."/>
            <person name="Selles B."/>
            <person name="Shapiro H."/>
            <person name="Tanguay P."/>
            <person name="Tuskan G.A."/>
            <person name="Henrissat B."/>
            <person name="Van de Peer Y."/>
            <person name="Rouze P."/>
            <person name="Ellis J.G."/>
            <person name="Dodds P.N."/>
            <person name="Schein J.E."/>
            <person name="Zhong S."/>
            <person name="Hamelin R.C."/>
            <person name="Grigoriev I.V."/>
            <person name="Szabo L.J."/>
            <person name="Martin F."/>
        </authorList>
    </citation>
    <scope>NUCLEOTIDE SEQUENCE [LARGE SCALE GENOMIC DNA]</scope>
    <source>
        <strain evidence="3">98AG31 / pathotype 3-4-7</strain>
    </source>
</reference>
<gene>
    <name evidence="2" type="ORF">MELLADRAFT_70527</name>
</gene>
<evidence type="ECO:0000256" key="1">
    <source>
        <dbReference type="SAM" id="SignalP"/>
    </source>
</evidence>
<dbReference type="OrthoDB" id="10362506at2759"/>
<dbReference type="RefSeq" id="XP_007403769.1">
    <property type="nucleotide sequence ID" value="XM_007403707.1"/>
</dbReference>
<dbReference type="GeneID" id="18931553"/>
<evidence type="ECO:0000313" key="2">
    <source>
        <dbReference type="EMBL" id="EGG12831.1"/>
    </source>
</evidence>
<dbReference type="AlphaFoldDB" id="F4R4L8"/>
<dbReference type="HOGENOM" id="CLU_1661162_0_0_1"/>
<dbReference type="InParanoid" id="F4R4L8"/>